<evidence type="ECO:0008006" key="5">
    <source>
        <dbReference type="Google" id="ProtNLM"/>
    </source>
</evidence>
<evidence type="ECO:0000256" key="1">
    <source>
        <dbReference type="ARBA" id="ARBA00010617"/>
    </source>
</evidence>
<evidence type="ECO:0000256" key="2">
    <source>
        <dbReference type="SAM" id="MobiDB-lite"/>
    </source>
</evidence>
<evidence type="ECO:0000313" key="4">
    <source>
        <dbReference type="Proteomes" id="UP001500305"/>
    </source>
</evidence>
<feature type="region of interest" description="Disordered" evidence="2">
    <location>
        <begin position="242"/>
        <end position="262"/>
    </location>
</feature>
<dbReference type="Proteomes" id="UP001500305">
    <property type="component" value="Unassembled WGS sequence"/>
</dbReference>
<sequence length="442" mass="46470">MTISDPPVRSSRVTAYADARAALDQPLLVPEPVADAADAPAGSLAWLRAAVARFTGDTRAHARQRAHAVAELARLDPRELRRAAAGSAVGADDRHTVVRILAEELGLPGPDAVADAVMTVSAGYFGSELTPTQAKAVDEAIASLLARTAQGEGVEDLEFAAQRIGLLVQACDATARLVEHARRSAPDGLPPGGADALLAEVLRHDPPVTALRRRALADVRVGALDLRAGEVVLVDVTAAQQDAPAGGDQADSDIGTHDDPTPLAFGAGPHRCPGQAQALALAAGLLERDDPATQVTEAVARVLDLAATWTAWDGRPLAVDDRVYTPHKAIRRAADHLVDHLAELEARLAGQEPQPDHWHASATTTPADLASFTTEDLDEARSRLVRIGRIWADRLEALSDAQLDRSPGQGWPFRLLAAHVAGSLDYYAGAVGRFGAAANPEE</sequence>
<dbReference type="RefSeq" id="WP_344639329.1">
    <property type="nucleotide sequence ID" value="NZ_BAAATR010000031.1"/>
</dbReference>
<name>A0ABP5RK34_9ACTN</name>
<dbReference type="InterPro" id="IPR036396">
    <property type="entry name" value="Cyt_P450_sf"/>
</dbReference>
<accession>A0ABP5RK34</accession>
<evidence type="ECO:0000313" key="3">
    <source>
        <dbReference type="EMBL" id="GAA2264558.1"/>
    </source>
</evidence>
<gene>
    <name evidence="3" type="ORF">GCM10010430_56490</name>
</gene>
<dbReference type="PROSITE" id="PS00086">
    <property type="entry name" value="CYTOCHROME_P450"/>
    <property type="match status" value="1"/>
</dbReference>
<comment type="similarity">
    <text evidence="1">Belongs to the cytochrome P450 family.</text>
</comment>
<reference evidence="4" key="1">
    <citation type="journal article" date="2019" name="Int. J. Syst. Evol. Microbiol.">
        <title>The Global Catalogue of Microorganisms (GCM) 10K type strain sequencing project: providing services to taxonomists for standard genome sequencing and annotation.</title>
        <authorList>
            <consortium name="The Broad Institute Genomics Platform"/>
            <consortium name="The Broad Institute Genome Sequencing Center for Infectious Disease"/>
            <person name="Wu L."/>
            <person name="Ma J."/>
        </authorList>
    </citation>
    <scope>NUCLEOTIDE SEQUENCE [LARGE SCALE GENOMIC DNA]</scope>
    <source>
        <strain evidence="4">JCM 7356</strain>
    </source>
</reference>
<dbReference type="InterPro" id="IPR017972">
    <property type="entry name" value="Cyt_P450_CS"/>
</dbReference>
<dbReference type="SUPFAM" id="SSF48264">
    <property type="entry name" value="Cytochrome P450"/>
    <property type="match status" value="1"/>
</dbReference>
<organism evidence="3 4">
    <name type="scientific">Kitasatospora cystarginea</name>
    <dbReference type="NCBI Taxonomy" id="58350"/>
    <lineage>
        <taxon>Bacteria</taxon>
        <taxon>Bacillati</taxon>
        <taxon>Actinomycetota</taxon>
        <taxon>Actinomycetes</taxon>
        <taxon>Kitasatosporales</taxon>
        <taxon>Streptomycetaceae</taxon>
        <taxon>Kitasatospora</taxon>
    </lineage>
</organism>
<proteinExistence type="inferred from homology"/>
<dbReference type="EMBL" id="BAAATR010000031">
    <property type="protein sequence ID" value="GAA2264558.1"/>
    <property type="molecule type" value="Genomic_DNA"/>
</dbReference>
<comment type="caution">
    <text evidence="3">The sequence shown here is derived from an EMBL/GenBank/DDBJ whole genome shotgun (WGS) entry which is preliminary data.</text>
</comment>
<dbReference type="PANTHER" id="PTHR46696:SF1">
    <property type="entry name" value="CYTOCHROME P450 YJIB-RELATED"/>
    <property type="match status" value="1"/>
</dbReference>
<dbReference type="Gene3D" id="1.10.630.10">
    <property type="entry name" value="Cytochrome P450"/>
    <property type="match status" value="1"/>
</dbReference>
<dbReference type="InterPro" id="IPR002397">
    <property type="entry name" value="Cyt_P450_B"/>
</dbReference>
<keyword evidence="4" id="KW-1185">Reference proteome</keyword>
<dbReference type="PRINTS" id="PR00359">
    <property type="entry name" value="BP450"/>
</dbReference>
<dbReference type="PANTHER" id="PTHR46696">
    <property type="entry name" value="P450, PUTATIVE (EUROFUNG)-RELATED"/>
    <property type="match status" value="1"/>
</dbReference>
<protein>
    <recommendedName>
        <fullName evidence="5">Cytochrome P450</fullName>
    </recommendedName>
</protein>